<dbReference type="PANTHER" id="PTHR48199:SF1">
    <property type="entry name" value="ALPHA KAFIRIN"/>
    <property type="match status" value="1"/>
</dbReference>
<comment type="similarity">
    <text evidence="1">Belongs to the zein family.</text>
</comment>
<keyword evidence="3" id="KW-0708">Seed storage protein</keyword>
<keyword evidence="4" id="KW-0732">Signal</keyword>
<keyword evidence="2" id="KW-0758">Storage protein</keyword>
<dbReference type="EMBL" id="KF475764">
    <property type="protein sequence ID" value="AHB39732.1"/>
    <property type="molecule type" value="Genomic_DNA"/>
</dbReference>
<dbReference type="InterPro" id="IPR051529">
    <property type="entry name" value="Seed_Storage_Prolamin"/>
</dbReference>
<dbReference type="InterPro" id="IPR002530">
    <property type="entry name" value="Zein"/>
</dbReference>
<name>V5RT53_COILA</name>
<evidence type="ECO:0000256" key="3">
    <source>
        <dbReference type="ARBA" id="ARBA00023129"/>
    </source>
</evidence>
<organism evidence="5">
    <name type="scientific">Coix lacryma-jobi</name>
    <name type="common">Job's tears</name>
    <dbReference type="NCBI Taxonomy" id="4505"/>
    <lineage>
        <taxon>Eukaryota</taxon>
        <taxon>Viridiplantae</taxon>
        <taxon>Streptophyta</taxon>
        <taxon>Embryophyta</taxon>
        <taxon>Tracheophyta</taxon>
        <taxon>Spermatophyta</taxon>
        <taxon>Magnoliopsida</taxon>
        <taxon>Liliopsida</taxon>
        <taxon>Poales</taxon>
        <taxon>Poaceae</taxon>
        <taxon>PACMAD clade</taxon>
        <taxon>Panicoideae</taxon>
        <taxon>Andropogonodae</taxon>
        <taxon>Andropogoneae</taxon>
        <taxon>Rottboelliinae</taxon>
        <taxon>Coix</taxon>
    </lineage>
</organism>
<dbReference type="GO" id="GO:0045735">
    <property type="term" value="F:nutrient reservoir activity"/>
    <property type="evidence" value="ECO:0007669"/>
    <property type="project" value="UniProtKB-KW"/>
</dbReference>
<dbReference type="Pfam" id="PF01559">
    <property type="entry name" value="Zein"/>
    <property type="match status" value="1"/>
</dbReference>
<feature type="signal peptide" evidence="4">
    <location>
        <begin position="1"/>
        <end position="22"/>
    </location>
</feature>
<evidence type="ECO:0000313" key="5">
    <source>
        <dbReference type="EMBL" id="AHB39732.1"/>
    </source>
</evidence>
<evidence type="ECO:0000256" key="4">
    <source>
        <dbReference type="SAM" id="SignalP"/>
    </source>
</evidence>
<feature type="chain" id="PRO_5004740406" evidence="4">
    <location>
        <begin position="23"/>
        <end position="197"/>
    </location>
</feature>
<dbReference type="AlphaFoldDB" id="V5RT53"/>
<evidence type="ECO:0000256" key="2">
    <source>
        <dbReference type="ARBA" id="ARBA00022761"/>
    </source>
</evidence>
<dbReference type="PANTHER" id="PTHR48199">
    <property type="entry name" value="ALPHA KAFIRIN"/>
    <property type="match status" value="1"/>
</dbReference>
<evidence type="ECO:0000256" key="1">
    <source>
        <dbReference type="ARBA" id="ARBA00005777"/>
    </source>
</evidence>
<protein>
    <submittedName>
        <fullName evidence="5">22 kDa alpha coixin 7</fullName>
    </submittedName>
</protein>
<sequence length="197" mass="21457">MATKIFALLALLIALSVSGTTAVIIPQCSLASPTATIAQFLSPFTATGFEHPAVQAYRLQQTLAGSILQQPIAQLQQRSLAHLFVQILAAQQNQELLPTLNQVAMLNPATYLQQQHLPFNPQAVANAAAYLQQQQLQHILPVLSELAVANPITYPAAYLQLQQQFPFNQLDVAKAAAYLQQQQQLPINPLAAARLFL</sequence>
<reference evidence="5" key="1">
    <citation type="submission" date="2013-07" db="EMBL/GenBank/DDBJ databases">
        <title>Structure, organization and expression of the prolamin multigenic family bring new insights into the evolutionary relationships among grasses.</title>
        <authorList>
            <person name="Souza R.S.C."/>
            <person name="Balbuena T.S."/>
            <person name="Arruda P."/>
        </authorList>
    </citation>
    <scope>NUCLEOTIDE SEQUENCE</scope>
</reference>
<proteinExistence type="inferred from homology"/>
<accession>V5RT53</accession>